<dbReference type="EMBL" id="AP024525">
    <property type="protein sequence ID" value="BCT77417.1"/>
    <property type="molecule type" value="Genomic_DNA"/>
</dbReference>
<dbReference type="Proteomes" id="UP001319861">
    <property type="component" value="Chromosome"/>
</dbReference>
<accession>A0ABN6FKM3</accession>
<sequence>MADDAWSGWQREVAAAVVRTRPLFAERITETAEEIRDALAAALGLPGMPTDPGVRVEGELTRDGLAGTELSWDCGYGPRTRAWLLRPAGATGDLPGVLALFEHGGVKMLGREKLSDGPGLAGPAARAAAGHRAACSEGHAWAEELARRGAAVLVHDAFGFGSRRLPEAEASPRTVGAALAQGALARAGGAPSCASADSAADPEDLHAAFEGEAAKAAGVLGTSWAGLLAAEDLLALGVLGSLPGVDGGRLAAAGMSGGGARAGALRVLAPRLRATAIVAMMSALPDLMASHADAHSWTWLSPGLGTVGDWPSVVASWTENPLLVQYGLEDRLFPRAGMERADAQIRRRFAHFSRGEKYTGAFYPSGHVFTAGMQDDAFRWLLARLAG</sequence>
<reference evidence="1 2" key="1">
    <citation type="journal article" date="2021" name="J. Biosci. Bioeng.">
        <title>Identification and characterization of a chc gene cluster responsible for the aromatization pathway of cyclohexanecarboxylate degradation in Sinomonas cyclohexanicum ATCC 51369.</title>
        <authorList>
            <person name="Yamamoto T."/>
            <person name="Hasegawa Y."/>
            <person name="Lau P.C.K."/>
            <person name="Iwaki H."/>
        </authorList>
    </citation>
    <scope>NUCLEOTIDE SEQUENCE [LARGE SCALE GENOMIC DNA]</scope>
    <source>
        <strain evidence="1 2">ATCC 51369</strain>
    </source>
</reference>
<proteinExistence type="predicted"/>
<evidence type="ECO:0000313" key="1">
    <source>
        <dbReference type="EMBL" id="BCT77417.1"/>
    </source>
</evidence>
<protein>
    <submittedName>
        <fullName evidence="1">Uncharacterized protein</fullName>
    </submittedName>
</protein>
<keyword evidence="2" id="KW-1185">Reference proteome</keyword>
<dbReference type="RefSeq" id="WP_229230123.1">
    <property type="nucleotide sequence ID" value="NZ_AP024525.1"/>
</dbReference>
<dbReference type="SUPFAM" id="SSF53474">
    <property type="entry name" value="alpha/beta-Hydrolases"/>
    <property type="match status" value="1"/>
</dbReference>
<dbReference type="Gene3D" id="3.40.50.1820">
    <property type="entry name" value="alpha/beta hydrolase"/>
    <property type="match status" value="1"/>
</dbReference>
<evidence type="ECO:0000313" key="2">
    <source>
        <dbReference type="Proteomes" id="UP001319861"/>
    </source>
</evidence>
<organism evidence="1 2">
    <name type="scientific">Sinomonas cyclohexanicum</name>
    <name type="common">Corynebacterium cyclohexanicum</name>
    <dbReference type="NCBI Taxonomy" id="322009"/>
    <lineage>
        <taxon>Bacteria</taxon>
        <taxon>Bacillati</taxon>
        <taxon>Actinomycetota</taxon>
        <taxon>Actinomycetes</taxon>
        <taxon>Micrococcales</taxon>
        <taxon>Micrococcaceae</taxon>
        <taxon>Sinomonas</taxon>
    </lineage>
</organism>
<dbReference type="InterPro" id="IPR029058">
    <property type="entry name" value="AB_hydrolase_fold"/>
</dbReference>
<name>A0ABN6FKM3_SINCY</name>
<gene>
    <name evidence="1" type="ORF">SCMU_32590</name>
</gene>